<dbReference type="KEGG" id="pef:A7E78_12130"/>
<keyword evidence="5 7" id="KW-0472">Membrane</keyword>
<dbReference type="EMBL" id="CP015519">
    <property type="protein sequence ID" value="APG28523.1"/>
    <property type="molecule type" value="Genomic_DNA"/>
</dbReference>
<keyword evidence="4 7" id="KW-1133">Transmembrane helix</keyword>
<dbReference type="OrthoDB" id="5432538at2"/>
<accession>A0A1L3GRI7</accession>
<feature type="region of interest" description="Disordered" evidence="6">
    <location>
        <begin position="96"/>
        <end position="137"/>
    </location>
</feature>
<feature type="compositionally biased region" description="Pro residues" evidence="6">
    <location>
        <begin position="37"/>
        <end position="52"/>
    </location>
</feature>
<dbReference type="Pfam" id="PF06271">
    <property type="entry name" value="RDD"/>
    <property type="match status" value="1"/>
</dbReference>
<dbReference type="GO" id="GO:0005886">
    <property type="term" value="C:plasma membrane"/>
    <property type="evidence" value="ECO:0007669"/>
    <property type="project" value="UniProtKB-SubCell"/>
</dbReference>
<keyword evidence="3 7" id="KW-0812">Transmembrane</keyword>
<organism evidence="9 10">
    <name type="scientific">Syntrophotalea acetylenivorans</name>
    <dbReference type="NCBI Taxonomy" id="1842532"/>
    <lineage>
        <taxon>Bacteria</taxon>
        <taxon>Pseudomonadati</taxon>
        <taxon>Thermodesulfobacteriota</taxon>
        <taxon>Desulfuromonadia</taxon>
        <taxon>Desulfuromonadales</taxon>
        <taxon>Syntrophotaleaceae</taxon>
        <taxon>Syntrophotalea</taxon>
    </lineage>
</organism>
<feature type="compositionally biased region" description="Basic and acidic residues" evidence="6">
    <location>
        <begin position="245"/>
        <end position="269"/>
    </location>
</feature>
<dbReference type="InterPro" id="IPR051791">
    <property type="entry name" value="Pra-immunoreactive"/>
</dbReference>
<dbReference type="PANTHER" id="PTHR36115">
    <property type="entry name" value="PROLINE-RICH ANTIGEN HOMOLOG-RELATED"/>
    <property type="match status" value="1"/>
</dbReference>
<feature type="transmembrane region" description="Helical" evidence="7">
    <location>
        <begin position="344"/>
        <end position="365"/>
    </location>
</feature>
<feature type="transmembrane region" description="Helical" evidence="7">
    <location>
        <begin position="433"/>
        <end position="456"/>
    </location>
</feature>
<feature type="region of interest" description="Disordered" evidence="6">
    <location>
        <begin position="187"/>
        <end position="295"/>
    </location>
</feature>
<name>A0A1L3GRI7_9BACT</name>
<feature type="compositionally biased region" description="Basic and acidic residues" evidence="6">
    <location>
        <begin position="198"/>
        <end position="208"/>
    </location>
</feature>
<comment type="subcellular location">
    <subcellularLocation>
        <location evidence="1">Cell membrane</location>
        <topology evidence="1">Multi-pass membrane protein</topology>
    </subcellularLocation>
</comment>
<dbReference type="RefSeq" id="WP_072284550.1">
    <property type="nucleotide sequence ID" value="NZ_CP015519.1"/>
</dbReference>
<evidence type="ECO:0000313" key="9">
    <source>
        <dbReference type="EMBL" id="APG28523.1"/>
    </source>
</evidence>
<protein>
    <recommendedName>
        <fullName evidence="8">RDD domain-containing protein</fullName>
    </recommendedName>
</protein>
<evidence type="ECO:0000256" key="2">
    <source>
        <dbReference type="ARBA" id="ARBA00022475"/>
    </source>
</evidence>
<sequence>MKCPKCGYQSFNNLAACKKCGRDLTQEQLKLNLGNPVVPPLPVQPAEEPPPAAEEVPATPVPEPVAVKEQEIPEDEHVLEDFFQSIDSLDHDQIPAALPMDIPRPTNTGKDSKVKRKAATDVPQWIQESPQGDFPFEELDSDLDALRLTPSAEPESDDASPFDDVDDFEIDWQSPLDVEAVAKAEPAIVKESANEPQPLKKEENREEVPTIEEPITEQSKTVSIENFVELESIKAEVPPSPSTTEQRDKDKEWPLPELPKDHQSEKSFTLEESSEPLPPVEEVLEEAEASLPQPAEVQEELPLAAREIEAPAKQPNIAAIFLPDAERDPIASGAQLLTRRAKAYLTDLGLLTVIFALFICAGEFARSPGTGDRFQFTSDVLLDLATPYFLVFFALCFGYFTLFHYLSGQTPGKMFFDVRVEGDDHDSITLAQAFLRCVGGLISLLPAGLGFLSIVLNEEQRGWNDQLSNCQVVMLDESRED</sequence>
<keyword evidence="2" id="KW-1003">Cell membrane</keyword>
<feature type="transmembrane region" description="Helical" evidence="7">
    <location>
        <begin position="385"/>
        <end position="406"/>
    </location>
</feature>
<feature type="compositionally biased region" description="Acidic residues" evidence="6">
    <location>
        <begin position="154"/>
        <end position="166"/>
    </location>
</feature>
<keyword evidence="10" id="KW-1185">Reference proteome</keyword>
<evidence type="ECO:0000256" key="7">
    <source>
        <dbReference type="SAM" id="Phobius"/>
    </source>
</evidence>
<evidence type="ECO:0000256" key="6">
    <source>
        <dbReference type="SAM" id="MobiDB-lite"/>
    </source>
</evidence>
<evidence type="ECO:0000256" key="5">
    <source>
        <dbReference type="ARBA" id="ARBA00023136"/>
    </source>
</evidence>
<evidence type="ECO:0000256" key="4">
    <source>
        <dbReference type="ARBA" id="ARBA00022989"/>
    </source>
</evidence>
<dbReference type="PANTHER" id="PTHR36115:SF10">
    <property type="entry name" value="RDD DOMAIN-CONTAINING PROTEIN"/>
    <property type="match status" value="1"/>
</dbReference>
<feature type="region of interest" description="Disordered" evidence="6">
    <location>
        <begin position="33"/>
        <end position="61"/>
    </location>
</feature>
<evidence type="ECO:0000313" key="10">
    <source>
        <dbReference type="Proteomes" id="UP000182517"/>
    </source>
</evidence>
<gene>
    <name evidence="9" type="ORF">A7E78_12130</name>
</gene>
<dbReference type="InterPro" id="IPR010432">
    <property type="entry name" value="RDD"/>
</dbReference>
<evidence type="ECO:0000259" key="8">
    <source>
        <dbReference type="Pfam" id="PF06271"/>
    </source>
</evidence>
<dbReference type="Proteomes" id="UP000182517">
    <property type="component" value="Chromosome"/>
</dbReference>
<evidence type="ECO:0000256" key="1">
    <source>
        <dbReference type="ARBA" id="ARBA00004651"/>
    </source>
</evidence>
<evidence type="ECO:0000256" key="3">
    <source>
        <dbReference type="ARBA" id="ARBA00022692"/>
    </source>
</evidence>
<dbReference type="AlphaFoldDB" id="A0A1L3GRI7"/>
<feature type="domain" description="RDD" evidence="8">
    <location>
        <begin position="337"/>
        <end position="469"/>
    </location>
</feature>
<reference evidence="9 10" key="1">
    <citation type="journal article" date="2017" name="Genome Announc.">
        <title>Complete Genome Sequences of Two Acetylene-Fermenting Pelobacter acetylenicus Strains.</title>
        <authorList>
            <person name="Sutton J.M."/>
            <person name="Baesman S.M."/>
            <person name="Fierst J.L."/>
            <person name="Poret-Peterson A.T."/>
            <person name="Oremland R.S."/>
            <person name="Dunlap D.S."/>
            <person name="Akob D.M."/>
        </authorList>
    </citation>
    <scope>NUCLEOTIDE SEQUENCE [LARGE SCALE GENOMIC DNA]</scope>
    <source>
        <strain evidence="9 10">SFB93</strain>
    </source>
</reference>
<dbReference type="STRING" id="1842532.A7E78_12130"/>
<proteinExistence type="predicted"/>
<feature type="region of interest" description="Disordered" evidence="6">
    <location>
        <begin position="147"/>
        <end position="166"/>
    </location>
</feature>